<comment type="subcellular location">
    <subcellularLocation>
        <location evidence="1">Nucleus</location>
    </subcellularLocation>
</comment>
<feature type="domain" description="ELYS-like" evidence="3">
    <location>
        <begin position="40"/>
        <end position="257"/>
    </location>
</feature>
<evidence type="ECO:0000259" key="3">
    <source>
        <dbReference type="Pfam" id="PF13934"/>
    </source>
</evidence>
<dbReference type="Proteomes" id="UP000184330">
    <property type="component" value="Unassembled WGS sequence"/>
</dbReference>
<evidence type="ECO:0000256" key="1">
    <source>
        <dbReference type="ARBA" id="ARBA00004123"/>
    </source>
</evidence>
<dbReference type="EMBL" id="FJOG01000026">
    <property type="protein sequence ID" value="CZR64210.1"/>
    <property type="molecule type" value="Genomic_DNA"/>
</dbReference>
<organism evidence="4 5">
    <name type="scientific">Phialocephala subalpina</name>
    <dbReference type="NCBI Taxonomy" id="576137"/>
    <lineage>
        <taxon>Eukaryota</taxon>
        <taxon>Fungi</taxon>
        <taxon>Dikarya</taxon>
        <taxon>Ascomycota</taxon>
        <taxon>Pezizomycotina</taxon>
        <taxon>Leotiomycetes</taxon>
        <taxon>Helotiales</taxon>
        <taxon>Mollisiaceae</taxon>
        <taxon>Phialocephala</taxon>
        <taxon>Phialocephala fortinii species complex</taxon>
    </lineage>
</organism>
<evidence type="ECO:0000313" key="4">
    <source>
        <dbReference type="EMBL" id="CZR64210.1"/>
    </source>
</evidence>
<dbReference type="STRING" id="576137.A0A1L7XGP6"/>
<keyword evidence="5" id="KW-1185">Reference proteome</keyword>
<name>A0A1L7XGP6_9HELO</name>
<accession>A0A1L7XGP6</accession>
<gene>
    <name evidence="4" type="ORF">PAC_14108</name>
</gene>
<proteinExistence type="predicted"/>
<keyword evidence="2" id="KW-0539">Nucleus</keyword>
<reference evidence="4 5" key="1">
    <citation type="submission" date="2016-03" db="EMBL/GenBank/DDBJ databases">
        <authorList>
            <person name="Ploux O."/>
        </authorList>
    </citation>
    <scope>NUCLEOTIDE SEQUENCE [LARGE SCALE GENOMIC DNA]</scope>
    <source>
        <strain evidence="4 5">UAMH 11012</strain>
    </source>
</reference>
<sequence length="316" mass="35948">MGNIFDYHNFDEVFEFDPECAYDDDTISSIEENRKAIEGLFIERVMKALGIKRPAKFYPPKSNGDLRNLHKAIVESGSADTQKISVLYYLLLEFDYPTGARDYSTTLEQRAFLPAKYQIYMKGLWHLDRKEFELALQYLTHPSLIPTFADEILEVLVRHSSKDLSLALVYHHTVQPALTSRPAIECLFSAVGRTSVTEAFYFCRGQPEYAQRHMFEMLIALVLNNSSPDTIAARSVELVNLPFTKEEEGWFEDYLLRGDGRALKKGRDTLMMRKIGTGNFAESLSLKGTHNRSIGGLDWNTLSNAVEDGLGPRLEI</sequence>
<dbReference type="Pfam" id="PF13934">
    <property type="entry name" value="ELYS"/>
    <property type="match status" value="1"/>
</dbReference>
<protein>
    <recommendedName>
        <fullName evidence="3">ELYS-like domain-containing protein</fullName>
    </recommendedName>
</protein>
<dbReference type="OrthoDB" id="20729at2759"/>
<evidence type="ECO:0000256" key="2">
    <source>
        <dbReference type="ARBA" id="ARBA00023242"/>
    </source>
</evidence>
<dbReference type="GO" id="GO:0005634">
    <property type="term" value="C:nucleus"/>
    <property type="evidence" value="ECO:0007669"/>
    <property type="project" value="UniProtKB-SubCell"/>
</dbReference>
<evidence type="ECO:0000313" key="5">
    <source>
        <dbReference type="Proteomes" id="UP000184330"/>
    </source>
</evidence>
<dbReference type="AlphaFoldDB" id="A0A1L7XGP6"/>
<dbReference type="InterPro" id="IPR025151">
    <property type="entry name" value="ELYS_dom"/>
</dbReference>